<name>A0A2A2JU80_9BILA</name>
<evidence type="ECO:0000313" key="2">
    <source>
        <dbReference type="EMBL" id="PAV65170.1"/>
    </source>
</evidence>
<keyword evidence="3" id="KW-1185">Reference proteome</keyword>
<protein>
    <submittedName>
        <fullName evidence="2">Uncharacterized protein</fullName>
    </submittedName>
</protein>
<reference evidence="2 3" key="1">
    <citation type="journal article" date="2017" name="Curr. Biol.">
        <title>Genome architecture and evolution of a unichromosomal asexual nematode.</title>
        <authorList>
            <person name="Fradin H."/>
            <person name="Zegar C."/>
            <person name="Gutwein M."/>
            <person name="Lucas J."/>
            <person name="Kovtun M."/>
            <person name="Corcoran D."/>
            <person name="Baugh L.R."/>
            <person name="Kiontke K."/>
            <person name="Gunsalus K."/>
            <person name="Fitch D.H."/>
            <person name="Piano F."/>
        </authorList>
    </citation>
    <scope>NUCLEOTIDE SEQUENCE [LARGE SCALE GENOMIC DNA]</scope>
    <source>
        <strain evidence="2">PF1309</strain>
    </source>
</reference>
<feature type="signal peptide" evidence="1">
    <location>
        <begin position="1"/>
        <end position="23"/>
    </location>
</feature>
<dbReference type="OrthoDB" id="5776193at2759"/>
<evidence type="ECO:0000313" key="3">
    <source>
        <dbReference type="Proteomes" id="UP000218231"/>
    </source>
</evidence>
<feature type="chain" id="PRO_5012810356" evidence="1">
    <location>
        <begin position="24"/>
        <end position="95"/>
    </location>
</feature>
<accession>A0A2A2JU80</accession>
<organism evidence="2 3">
    <name type="scientific">Diploscapter pachys</name>
    <dbReference type="NCBI Taxonomy" id="2018661"/>
    <lineage>
        <taxon>Eukaryota</taxon>
        <taxon>Metazoa</taxon>
        <taxon>Ecdysozoa</taxon>
        <taxon>Nematoda</taxon>
        <taxon>Chromadorea</taxon>
        <taxon>Rhabditida</taxon>
        <taxon>Rhabditina</taxon>
        <taxon>Rhabditomorpha</taxon>
        <taxon>Rhabditoidea</taxon>
        <taxon>Rhabditidae</taxon>
        <taxon>Diploscapter</taxon>
    </lineage>
</organism>
<evidence type="ECO:0000256" key="1">
    <source>
        <dbReference type="SAM" id="SignalP"/>
    </source>
</evidence>
<proteinExistence type="predicted"/>
<dbReference type="AlphaFoldDB" id="A0A2A2JU80"/>
<gene>
    <name evidence="2" type="ORF">WR25_20026</name>
</gene>
<keyword evidence="1" id="KW-0732">Signal</keyword>
<sequence>MHFIWFISSFLLILISLSSFVKCSLRENNFVNPIAASSYEDTDMGADEMERSRRAELAKWKRTFGRNCMLGISGCFTSRQQERLRKYLENVYTPN</sequence>
<dbReference type="Proteomes" id="UP000218231">
    <property type="component" value="Unassembled WGS sequence"/>
</dbReference>
<dbReference type="EMBL" id="LIAE01010219">
    <property type="protein sequence ID" value="PAV65170.1"/>
    <property type="molecule type" value="Genomic_DNA"/>
</dbReference>
<comment type="caution">
    <text evidence="2">The sequence shown here is derived from an EMBL/GenBank/DDBJ whole genome shotgun (WGS) entry which is preliminary data.</text>
</comment>